<protein>
    <submittedName>
        <fullName evidence="2">Uncharacterized protein</fullName>
    </submittedName>
</protein>
<keyword evidence="1" id="KW-0812">Transmembrane</keyword>
<gene>
    <name evidence="2" type="ORF">OE647_09390</name>
</gene>
<accession>A0ABT2Z1D7</accession>
<organism evidence="2 3">
    <name type="scientific">Albidovulum sediminicola</name>
    <dbReference type="NCBI Taxonomy" id="2984331"/>
    <lineage>
        <taxon>Bacteria</taxon>
        <taxon>Pseudomonadati</taxon>
        <taxon>Pseudomonadota</taxon>
        <taxon>Alphaproteobacteria</taxon>
        <taxon>Rhodobacterales</taxon>
        <taxon>Paracoccaceae</taxon>
        <taxon>Albidovulum</taxon>
    </lineage>
</organism>
<proteinExistence type="predicted"/>
<keyword evidence="1" id="KW-0472">Membrane</keyword>
<sequence length="82" mass="8987">MTDMPIAADRPGRSWFHHIPVLGWIAYDIAHGEADTIWYALTILVTILVLMVKTWGLVALAMTALATVPVVFATLILITLGK</sequence>
<dbReference type="RefSeq" id="WP_263721469.1">
    <property type="nucleotide sequence ID" value="NZ_JAOWLA010000007.1"/>
</dbReference>
<feature type="transmembrane region" description="Helical" evidence="1">
    <location>
        <begin position="58"/>
        <end position="80"/>
    </location>
</feature>
<keyword evidence="1" id="KW-1133">Transmembrane helix</keyword>
<dbReference type="Proteomes" id="UP001652503">
    <property type="component" value="Unassembled WGS sequence"/>
</dbReference>
<evidence type="ECO:0000256" key="1">
    <source>
        <dbReference type="SAM" id="Phobius"/>
    </source>
</evidence>
<dbReference type="EMBL" id="JAOWLA010000007">
    <property type="protein sequence ID" value="MCV2864949.1"/>
    <property type="molecule type" value="Genomic_DNA"/>
</dbReference>
<evidence type="ECO:0000313" key="2">
    <source>
        <dbReference type="EMBL" id="MCV2864949.1"/>
    </source>
</evidence>
<keyword evidence="3" id="KW-1185">Reference proteome</keyword>
<comment type="caution">
    <text evidence="2">The sequence shown here is derived from an EMBL/GenBank/DDBJ whole genome shotgun (WGS) entry which is preliminary data.</text>
</comment>
<reference evidence="2 3" key="1">
    <citation type="submission" date="2022-10" db="EMBL/GenBank/DDBJ databases">
        <title>Defluviimonas sp. nov., isolated from ocean surface water.</title>
        <authorList>
            <person name="He W."/>
            <person name="Wang L."/>
            <person name="Zhang D.-F."/>
        </authorList>
    </citation>
    <scope>NUCLEOTIDE SEQUENCE [LARGE SCALE GENOMIC DNA]</scope>
    <source>
        <strain evidence="2 3">WL0075</strain>
    </source>
</reference>
<evidence type="ECO:0000313" key="3">
    <source>
        <dbReference type="Proteomes" id="UP001652503"/>
    </source>
</evidence>
<name>A0ABT2Z1D7_9RHOB</name>
<feature type="transmembrane region" description="Helical" evidence="1">
    <location>
        <begin position="36"/>
        <end position="52"/>
    </location>
</feature>